<dbReference type="Gene3D" id="3.40.525.10">
    <property type="entry name" value="CRAL-TRIO lipid binding domain"/>
    <property type="match status" value="1"/>
</dbReference>
<dbReference type="InterPro" id="IPR011074">
    <property type="entry name" value="CRAL/TRIO_N_dom"/>
</dbReference>
<gene>
    <name evidence="2" type="ORF">V5799_021503</name>
</gene>
<proteinExistence type="predicted"/>
<dbReference type="SMART" id="SM00516">
    <property type="entry name" value="SEC14"/>
    <property type="match status" value="1"/>
</dbReference>
<dbReference type="SUPFAM" id="SSF46938">
    <property type="entry name" value="CRAL/TRIO N-terminal domain"/>
    <property type="match status" value="1"/>
</dbReference>
<dbReference type="InterPro" id="IPR036273">
    <property type="entry name" value="CRAL/TRIO_N_dom_sf"/>
</dbReference>
<name>A0AAQ4FPR7_AMBAM</name>
<evidence type="ECO:0000259" key="1">
    <source>
        <dbReference type="PROSITE" id="PS50191"/>
    </source>
</evidence>
<dbReference type="InterPro" id="IPR036865">
    <property type="entry name" value="CRAL-TRIO_dom_sf"/>
</dbReference>
<dbReference type="PROSITE" id="PS50191">
    <property type="entry name" value="CRAL_TRIO"/>
    <property type="match status" value="1"/>
</dbReference>
<accession>A0AAQ4FPR7</accession>
<organism evidence="2 3">
    <name type="scientific">Amblyomma americanum</name>
    <name type="common">Lone star tick</name>
    <dbReference type="NCBI Taxonomy" id="6943"/>
    <lineage>
        <taxon>Eukaryota</taxon>
        <taxon>Metazoa</taxon>
        <taxon>Ecdysozoa</taxon>
        <taxon>Arthropoda</taxon>
        <taxon>Chelicerata</taxon>
        <taxon>Arachnida</taxon>
        <taxon>Acari</taxon>
        <taxon>Parasitiformes</taxon>
        <taxon>Ixodida</taxon>
        <taxon>Ixodoidea</taxon>
        <taxon>Ixodidae</taxon>
        <taxon>Amblyomminae</taxon>
        <taxon>Amblyomma</taxon>
    </lineage>
</organism>
<dbReference type="GO" id="GO:0016020">
    <property type="term" value="C:membrane"/>
    <property type="evidence" value="ECO:0007669"/>
    <property type="project" value="TreeGrafter"/>
</dbReference>
<evidence type="ECO:0000313" key="3">
    <source>
        <dbReference type="Proteomes" id="UP001321473"/>
    </source>
</evidence>
<dbReference type="PRINTS" id="PR00180">
    <property type="entry name" value="CRETINALDHBP"/>
</dbReference>
<dbReference type="Pfam" id="PF00650">
    <property type="entry name" value="CRAL_TRIO"/>
    <property type="match status" value="1"/>
</dbReference>
<dbReference type="PANTHER" id="PTHR10174">
    <property type="entry name" value="ALPHA-TOCOPHEROL TRANSFER PROTEIN-RELATED"/>
    <property type="match status" value="1"/>
</dbReference>
<keyword evidence="3" id="KW-1185">Reference proteome</keyword>
<dbReference type="PANTHER" id="PTHR10174:SF130">
    <property type="entry name" value="ALPHA-TOCOPHEROL TRANSFER PROTEIN-LIKE"/>
    <property type="match status" value="1"/>
</dbReference>
<evidence type="ECO:0000313" key="2">
    <source>
        <dbReference type="EMBL" id="KAK8788725.1"/>
    </source>
</evidence>
<dbReference type="SUPFAM" id="SSF52087">
    <property type="entry name" value="CRAL/TRIO domain"/>
    <property type="match status" value="1"/>
</dbReference>
<comment type="caution">
    <text evidence="2">The sequence shown here is derived from an EMBL/GenBank/DDBJ whole genome shotgun (WGS) entry which is preliminary data.</text>
</comment>
<protein>
    <recommendedName>
        <fullName evidence="1">CRAL-TRIO domain-containing protein</fullName>
    </recommendedName>
</protein>
<sequence>MFRRHRIQHETVIPSGKFFALGNYKKIHKIDMEETNAEQPEKASPLENDSLALLRKRLRGEETLQCPMGNEFLLKFLRARKFDADAAFKTIQKYFRARRDYPRIFENFSPSGMLYDVICREHKLLAVSSDRDPHGRAVMLVRTGAWNTSICTLDEFTKACFVLVEWLLLDEDVQKRGVVFVIDHKGLSLHHVMQFTPFAIQRLVRLTQDCYPVGVKAVYITSCPAIFHILFSITKTFMRNKLAQRVHVIGSEIEKLRGVVPSDVISKEAGGTFESYDYDKLKRDLLSRSEYFQEVGHYGYDKTNTHH</sequence>
<dbReference type="Proteomes" id="UP001321473">
    <property type="component" value="Unassembled WGS sequence"/>
</dbReference>
<dbReference type="Gene3D" id="1.10.8.20">
    <property type="entry name" value="N-terminal domain of phosphatidylinositol transfer protein sec14p"/>
    <property type="match status" value="1"/>
</dbReference>
<dbReference type="GO" id="GO:1902936">
    <property type="term" value="F:phosphatidylinositol bisphosphate binding"/>
    <property type="evidence" value="ECO:0007669"/>
    <property type="project" value="TreeGrafter"/>
</dbReference>
<feature type="domain" description="CRAL-TRIO" evidence="1">
    <location>
        <begin position="115"/>
        <end position="277"/>
    </location>
</feature>
<dbReference type="AlphaFoldDB" id="A0AAQ4FPR7"/>
<dbReference type="InterPro" id="IPR001251">
    <property type="entry name" value="CRAL-TRIO_dom"/>
</dbReference>
<dbReference type="SMART" id="SM01100">
    <property type="entry name" value="CRAL_TRIO_N"/>
    <property type="match status" value="1"/>
</dbReference>
<reference evidence="2 3" key="1">
    <citation type="journal article" date="2023" name="Arcadia Sci">
        <title>De novo assembly of a long-read Amblyomma americanum tick genome.</title>
        <authorList>
            <person name="Chou S."/>
            <person name="Poskanzer K.E."/>
            <person name="Rollins M."/>
            <person name="Thuy-Boun P.S."/>
        </authorList>
    </citation>
    <scope>NUCLEOTIDE SEQUENCE [LARGE SCALE GENOMIC DNA]</scope>
    <source>
        <strain evidence="2">F_SG_1</strain>
        <tissue evidence="2">Salivary glands</tissue>
    </source>
</reference>
<dbReference type="Pfam" id="PF03765">
    <property type="entry name" value="CRAL_TRIO_N"/>
    <property type="match status" value="1"/>
</dbReference>
<dbReference type="CDD" id="cd00170">
    <property type="entry name" value="SEC14"/>
    <property type="match status" value="1"/>
</dbReference>
<dbReference type="EMBL" id="JARKHS020000538">
    <property type="protein sequence ID" value="KAK8788725.1"/>
    <property type="molecule type" value="Genomic_DNA"/>
</dbReference>